<dbReference type="PROSITE" id="PS50928">
    <property type="entry name" value="ABC_TM1"/>
    <property type="match status" value="1"/>
</dbReference>
<dbReference type="InterPro" id="IPR035906">
    <property type="entry name" value="MetI-like_sf"/>
</dbReference>
<dbReference type="EMBL" id="QGLK01000001">
    <property type="protein sequence ID" value="PXY89613.1"/>
    <property type="molecule type" value="Genomic_DNA"/>
</dbReference>
<evidence type="ECO:0000256" key="6">
    <source>
        <dbReference type="ARBA" id="ARBA00023136"/>
    </source>
</evidence>
<dbReference type="AlphaFoldDB" id="A0A318MPD4"/>
<comment type="caution">
    <text evidence="9">The sequence shown here is derived from an EMBL/GenBank/DDBJ whole genome shotgun (WGS) entry which is preliminary data.</text>
</comment>
<proteinExistence type="inferred from homology"/>
<comment type="subcellular location">
    <subcellularLocation>
        <location evidence="1 7">Cell membrane</location>
        <topology evidence="1 7">Multi-pass membrane protein</topology>
    </subcellularLocation>
</comment>
<comment type="similarity">
    <text evidence="7">Belongs to the binding-protein-dependent transport system permease family.</text>
</comment>
<sequence length="301" mass="33067">MTQANAEIVTNQSGSTLPVTSKDKKSKHIRSWGNWVALILLILGAVIMLFPLLILAMNAFKTIGDYNATGPLSLPAHPTMSGITSFWVSSNFPMKFVNSLVISLAVAVMGVVLSVLNSFALGIGRVKGNQWIILLIMLANMLPQESLLYPLYTIFKDIGLYNTQLSIIIIFTVIQSAYGTYLLSAVYGTFPQAILEAASIDGANRWQVLRKIVLPISWPTISVLFVFFFVWTWNEYMIPMAFLMDDSVQTVPLALATIQGQHTMDATTLAAASLLSIIPTIIFYVIFQRKLNQGIVAGAVK</sequence>
<keyword evidence="6 7" id="KW-0472">Membrane</keyword>
<evidence type="ECO:0000313" key="9">
    <source>
        <dbReference type="EMBL" id="PXY89613.1"/>
    </source>
</evidence>
<keyword evidence="2 7" id="KW-0813">Transport</keyword>
<feature type="transmembrane region" description="Helical" evidence="7">
    <location>
        <begin position="96"/>
        <end position="119"/>
    </location>
</feature>
<dbReference type="RefSeq" id="WP_110412495.1">
    <property type="nucleotide sequence ID" value="NZ_JAFMNU020000001.1"/>
</dbReference>
<evidence type="ECO:0000256" key="3">
    <source>
        <dbReference type="ARBA" id="ARBA00022475"/>
    </source>
</evidence>
<evidence type="ECO:0000256" key="1">
    <source>
        <dbReference type="ARBA" id="ARBA00004651"/>
    </source>
</evidence>
<dbReference type="OrthoDB" id="3521657at2"/>
<dbReference type="CDD" id="cd06261">
    <property type="entry name" value="TM_PBP2"/>
    <property type="match status" value="1"/>
</dbReference>
<dbReference type="Proteomes" id="UP000248128">
    <property type="component" value="Unassembled WGS sequence"/>
</dbReference>
<evidence type="ECO:0000256" key="2">
    <source>
        <dbReference type="ARBA" id="ARBA00022448"/>
    </source>
</evidence>
<feature type="transmembrane region" description="Helical" evidence="7">
    <location>
        <begin position="167"/>
        <end position="191"/>
    </location>
</feature>
<dbReference type="SUPFAM" id="SSF161098">
    <property type="entry name" value="MetI-like"/>
    <property type="match status" value="1"/>
</dbReference>
<dbReference type="Pfam" id="PF00528">
    <property type="entry name" value="BPD_transp_1"/>
    <property type="match status" value="1"/>
</dbReference>
<organism evidence="9 10">
    <name type="scientific">Bifidobacterium asteroides</name>
    <dbReference type="NCBI Taxonomy" id="1684"/>
    <lineage>
        <taxon>Bacteria</taxon>
        <taxon>Bacillati</taxon>
        <taxon>Actinomycetota</taxon>
        <taxon>Actinomycetes</taxon>
        <taxon>Bifidobacteriales</taxon>
        <taxon>Bifidobacteriaceae</taxon>
        <taxon>Bifidobacterium</taxon>
    </lineage>
</organism>
<dbReference type="GO" id="GO:0055085">
    <property type="term" value="P:transmembrane transport"/>
    <property type="evidence" value="ECO:0007669"/>
    <property type="project" value="InterPro"/>
</dbReference>
<feature type="transmembrane region" description="Helical" evidence="7">
    <location>
        <begin position="212"/>
        <end position="233"/>
    </location>
</feature>
<dbReference type="Gene3D" id="1.10.3720.10">
    <property type="entry name" value="MetI-like"/>
    <property type="match status" value="1"/>
</dbReference>
<keyword evidence="5 7" id="KW-1133">Transmembrane helix</keyword>
<dbReference type="PANTHER" id="PTHR43744">
    <property type="entry name" value="ABC TRANSPORTER PERMEASE PROTEIN MG189-RELATED-RELATED"/>
    <property type="match status" value="1"/>
</dbReference>
<protein>
    <submittedName>
        <fullName evidence="9">ABC transporter permease</fullName>
    </submittedName>
</protein>
<dbReference type="GO" id="GO:0005886">
    <property type="term" value="C:plasma membrane"/>
    <property type="evidence" value="ECO:0007669"/>
    <property type="project" value="UniProtKB-SubCell"/>
</dbReference>
<evidence type="ECO:0000256" key="4">
    <source>
        <dbReference type="ARBA" id="ARBA00022692"/>
    </source>
</evidence>
<feature type="domain" description="ABC transmembrane type-1" evidence="8">
    <location>
        <begin position="96"/>
        <end position="287"/>
    </location>
</feature>
<feature type="transmembrane region" description="Helical" evidence="7">
    <location>
        <begin position="269"/>
        <end position="287"/>
    </location>
</feature>
<evidence type="ECO:0000259" key="8">
    <source>
        <dbReference type="PROSITE" id="PS50928"/>
    </source>
</evidence>
<feature type="transmembrane region" description="Helical" evidence="7">
    <location>
        <begin position="131"/>
        <end position="155"/>
    </location>
</feature>
<dbReference type="InterPro" id="IPR000515">
    <property type="entry name" value="MetI-like"/>
</dbReference>
<evidence type="ECO:0000256" key="7">
    <source>
        <dbReference type="RuleBase" id="RU363032"/>
    </source>
</evidence>
<evidence type="ECO:0000313" key="10">
    <source>
        <dbReference type="Proteomes" id="UP000248128"/>
    </source>
</evidence>
<reference evidence="9 10" key="1">
    <citation type="submission" date="2018-05" db="EMBL/GenBank/DDBJ databases">
        <title>Reference genomes for bee gut microbiota database.</title>
        <authorList>
            <person name="Ellegaard K.M."/>
        </authorList>
    </citation>
    <scope>NUCLEOTIDE SEQUENCE [LARGE SCALE GENOMIC DNA]</scope>
    <source>
        <strain evidence="9 10">ESL0199</strain>
    </source>
</reference>
<accession>A0A318MPD4</accession>
<feature type="transmembrane region" description="Helical" evidence="7">
    <location>
        <begin position="32"/>
        <end position="57"/>
    </location>
</feature>
<name>A0A318MPD4_9BIFI</name>
<keyword evidence="4 7" id="KW-0812">Transmembrane</keyword>
<gene>
    <name evidence="9" type="ORF">DKK74_01810</name>
</gene>
<dbReference type="PANTHER" id="PTHR43744:SF8">
    <property type="entry name" value="SN-GLYCEROL-3-PHOSPHATE TRANSPORT SYSTEM PERMEASE PROTEIN UGPE"/>
    <property type="match status" value="1"/>
</dbReference>
<keyword evidence="3" id="KW-1003">Cell membrane</keyword>
<evidence type="ECO:0000256" key="5">
    <source>
        <dbReference type="ARBA" id="ARBA00022989"/>
    </source>
</evidence>